<comment type="subcellular location">
    <subcellularLocation>
        <location evidence="1">Nucleus</location>
    </subcellularLocation>
</comment>
<dbReference type="Gene3D" id="1.25.10.10">
    <property type="entry name" value="Leucine-rich Repeat Variant"/>
    <property type="match status" value="2"/>
</dbReference>
<gene>
    <name evidence="6" type="ORF">HANVADRAFT_1337</name>
</gene>
<evidence type="ECO:0000256" key="3">
    <source>
        <dbReference type="ARBA" id="ARBA00022448"/>
    </source>
</evidence>
<keyword evidence="3" id="KW-0813">Transport</keyword>
<keyword evidence="7" id="KW-1185">Reference proteome</keyword>
<feature type="compositionally biased region" description="Acidic residues" evidence="5">
    <location>
        <begin position="853"/>
        <end position="870"/>
    </location>
</feature>
<dbReference type="EMBL" id="LXPE01000006">
    <property type="protein sequence ID" value="OBA27844.1"/>
    <property type="molecule type" value="Genomic_DNA"/>
</dbReference>
<dbReference type="Proteomes" id="UP000092321">
    <property type="component" value="Unassembled WGS sequence"/>
</dbReference>
<feature type="compositionally biased region" description="Polar residues" evidence="5">
    <location>
        <begin position="900"/>
        <end position="915"/>
    </location>
</feature>
<dbReference type="InterPro" id="IPR051345">
    <property type="entry name" value="Importin_beta-like_NTR"/>
</dbReference>
<dbReference type="GO" id="GO:0005737">
    <property type="term" value="C:cytoplasm"/>
    <property type="evidence" value="ECO:0007669"/>
    <property type="project" value="TreeGrafter"/>
</dbReference>
<dbReference type="SUPFAM" id="SSF48371">
    <property type="entry name" value="ARM repeat"/>
    <property type="match status" value="1"/>
</dbReference>
<name>A0A1B7TGJ6_9ASCO</name>
<keyword evidence="4" id="KW-0539">Nucleus</keyword>
<feature type="compositionally biased region" description="Polar residues" evidence="5">
    <location>
        <begin position="875"/>
        <end position="889"/>
    </location>
</feature>
<feature type="region of interest" description="Disordered" evidence="5">
    <location>
        <begin position="850"/>
        <end position="929"/>
    </location>
</feature>
<dbReference type="PANTHER" id="PTHR12363">
    <property type="entry name" value="TRANSPORTIN 3 AND IMPORTIN 13"/>
    <property type="match status" value="1"/>
</dbReference>
<evidence type="ECO:0000256" key="4">
    <source>
        <dbReference type="ARBA" id="ARBA00023242"/>
    </source>
</evidence>
<evidence type="ECO:0000256" key="1">
    <source>
        <dbReference type="ARBA" id="ARBA00004123"/>
    </source>
</evidence>
<dbReference type="GO" id="GO:0005634">
    <property type="term" value="C:nucleus"/>
    <property type="evidence" value="ECO:0007669"/>
    <property type="project" value="UniProtKB-SubCell"/>
</dbReference>
<organism evidence="6 7">
    <name type="scientific">Hanseniaspora valbyensis NRRL Y-1626</name>
    <dbReference type="NCBI Taxonomy" id="766949"/>
    <lineage>
        <taxon>Eukaryota</taxon>
        <taxon>Fungi</taxon>
        <taxon>Dikarya</taxon>
        <taxon>Ascomycota</taxon>
        <taxon>Saccharomycotina</taxon>
        <taxon>Saccharomycetes</taxon>
        <taxon>Saccharomycodales</taxon>
        <taxon>Saccharomycodaceae</taxon>
        <taxon>Hanseniaspora</taxon>
    </lineage>
</organism>
<proteinExistence type="inferred from homology"/>
<evidence type="ECO:0000256" key="2">
    <source>
        <dbReference type="ARBA" id="ARBA00007991"/>
    </source>
</evidence>
<dbReference type="InterPro" id="IPR016024">
    <property type="entry name" value="ARM-type_fold"/>
</dbReference>
<reference evidence="7" key="1">
    <citation type="journal article" date="2016" name="Proc. Natl. Acad. Sci. U.S.A.">
        <title>Comparative genomics of biotechnologically important yeasts.</title>
        <authorList>
            <person name="Riley R."/>
            <person name="Haridas S."/>
            <person name="Wolfe K.H."/>
            <person name="Lopes M.R."/>
            <person name="Hittinger C.T."/>
            <person name="Goeker M."/>
            <person name="Salamov A.A."/>
            <person name="Wisecaver J.H."/>
            <person name="Long T.M."/>
            <person name="Calvey C.H."/>
            <person name="Aerts A.L."/>
            <person name="Barry K.W."/>
            <person name="Choi C."/>
            <person name="Clum A."/>
            <person name="Coughlan A.Y."/>
            <person name="Deshpande S."/>
            <person name="Douglass A.P."/>
            <person name="Hanson S.J."/>
            <person name="Klenk H.-P."/>
            <person name="LaButti K.M."/>
            <person name="Lapidus A."/>
            <person name="Lindquist E.A."/>
            <person name="Lipzen A.M."/>
            <person name="Meier-Kolthoff J.P."/>
            <person name="Ohm R.A."/>
            <person name="Otillar R.P."/>
            <person name="Pangilinan J.L."/>
            <person name="Peng Y."/>
            <person name="Rokas A."/>
            <person name="Rosa C.A."/>
            <person name="Scheuner C."/>
            <person name="Sibirny A.A."/>
            <person name="Slot J.C."/>
            <person name="Stielow J.B."/>
            <person name="Sun H."/>
            <person name="Kurtzman C.P."/>
            <person name="Blackwell M."/>
            <person name="Grigoriev I.V."/>
            <person name="Jeffries T.W."/>
        </authorList>
    </citation>
    <scope>NUCLEOTIDE SEQUENCE [LARGE SCALE GENOMIC DNA]</scope>
    <source>
        <strain evidence="7">NRRL Y-1626</strain>
    </source>
</reference>
<accession>A0A1B7TGJ6</accession>
<protein>
    <submittedName>
        <fullName evidence="6">Uncharacterized protein</fullName>
    </submittedName>
</protein>
<sequence>MISAAQLNEISQVIDNFYSSNSTHDTQTQKLFQDWQKDDIIAIPLAIHLLDLQNNYSTNCKYFGALTFTVQLNKYLKANSESAVVIGDDIEYNGSTTPDTTNSSTDKQDFLVDCLNELIFQLCAYSITYLQDHRKNATLLPVINKIISNLSIIFINVNKECLNLFFGGLVKTGKIGWKNPFNSFISGCLILMNDQENFLNKKEEYKKQIYENLNTEDSNGNLFEFLNISMQSNKLILSFLNILMEEVIKNVESFRILPIQLSNIFLVIKESCYASVLTILNYNLQIRIDSGKESELYSSDDLLFQTLLSWVKYCQTIPAYMTEEDENCQQGGLAPLIFKILQLMTCDMENFQYTNQCINVFYHLMERDSINSGSNDSGGNKLLDYDIRCMIELQFNPDTPLNIVNPEIANNINKTWILKYLEYLVENELYSDDGLKKLSIFYVSLLENSITALFKKIYVTETDKIDEFHHTIQPNLQFLLNLTNFPLKPIIQETFSSQLTNFWFLVVEQYMSVPIEVQNNNLNFIIPFFTQFMNIYFSKLSLSTRFEIVKEYDNQEVLEFDDFRLQVIEFFDELWTIMGHQHMTFVILERLILIDPSTEFFELEVYILVLNGIFNSMKFNNRTSNMDVIQFLSRDNYTIINKVMKLLKSSCQDVSNLPFIKTFTSFLKTIATFFQRKENQLILNHLVDFLLNIIFETAELPFEIERLVISCLTEICTTCKDRLTSYLSTFTKVLEIMLQIPGEANKTISSNTRIRFNELFGAITSTIDTEALISAVNNSNESEQELYQQLALKQYQHIETYLTLVNGNLEKLNTIKTTIPVHISQEYSISIVVSIENFINGLSKCVNGRSDGDYDDDDDEDNYDDSDSESDGGNHNETMNDTGLNSFSLSRAPMDVGGVNTDNILKDLNNTNQPPLSGGSHSTGSGVSRRTGKIAGATQNHAVRLNNNNNNNIATTISPMDLKKKSSKFMIKRKYNEFLVKFYNHASGSDGVTTFAQQLSNSLYHIMNDTFNLINGGGDNLLFSNSRFIEDWFSCINFIITRNKIPIMFSVEQVVSLLENKLFSSAARLDLVFPSLLSSLKTLIEQRELISNLNEFNFLYNNFILRDNLFENVIIKDPELLESYYNLLTTALDVNPRLIIPHNDDELNLPNFISRLIPESFEILKFSNERFVINTITKFLSKFINNKKYNQLQSNYINSIFIQPQNMISYYNLMKLLFMKILKSSTAEISTLSELIRLIFNKNKYEYKLWLETLLLKDADIVACCNNNSSMISINTDLIQRIAATNGNKRVIMLINDWYLKCINLSD</sequence>
<comment type="similarity">
    <text evidence="2">Belongs to the importin beta family.</text>
</comment>
<evidence type="ECO:0000313" key="6">
    <source>
        <dbReference type="EMBL" id="OBA27844.1"/>
    </source>
</evidence>
<dbReference type="PANTHER" id="PTHR12363:SF33">
    <property type="entry name" value="IMPORTIN-13"/>
    <property type="match status" value="1"/>
</dbReference>
<feature type="compositionally biased region" description="Low complexity" evidence="5">
    <location>
        <begin position="917"/>
        <end position="929"/>
    </location>
</feature>
<evidence type="ECO:0000256" key="5">
    <source>
        <dbReference type="SAM" id="MobiDB-lite"/>
    </source>
</evidence>
<dbReference type="GO" id="GO:0006606">
    <property type="term" value="P:protein import into nucleus"/>
    <property type="evidence" value="ECO:0007669"/>
    <property type="project" value="TreeGrafter"/>
</dbReference>
<dbReference type="InterPro" id="IPR011989">
    <property type="entry name" value="ARM-like"/>
</dbReference>
<comment type="caution">
    <text evidence="6">The sequence shown here is derived from an EMBL/GenBank/DDBJ whole genome shotgun (WGS) entry which is preliminary data.</text>
</comment>
<evidence type="ECO:0000313" key="7">
    <source>
        <dbReference type="Proteomes" id="UP000092321"/>
    </source>
</evidence>
<dbReference type="OrthoDB" id="2016913at2759"/>